<comment type="caution">
    <text evidence="1">The sequence shown here is derived from an EMBL/GenBank/DDBJ whole genome shotgun (WGS) entry which is preliminary data.</text>
</comment>
<reference evidence="1 2" key="1">
    <citation type="journal article" date="2018" name="Front. Plant Sci.">
        <title>Red Clover (Trifolium pratense) and Zigzag Clover (T. medium) - A Picture of Genomic Similarities and Differences.</title>
        <authorList>
            <person name="Dluhosova J."/>
            <person name="Istvanek J."/>
            <person name="Nedelnik J."/>
            <person name="Repkova J."/>
        </authorList>
    </citation>
    <scope>NUCLEOTIDE SEQUENCE [LARGE SCALE GENOMIC DNA]</scope>
    <source>
        <strain evidence="2">cv. 10/8</strain>
        <tissue evidence="1">Leaf</tissue>
    </source>
</reference>
<dbReference type="Proteomes" id="UP000265520">
    <property type="component" value="Unassembled WGS sequence"/>
</dbReference>
<sequence>MKSKFVALKSSVESEKVHIPSADTEELCSDDVDDEEVSLLSRRINQLWNHRQRRLRTFNKAGERADST</sequence>
<accession>A0A392SE97</accession>
<proteinExistence type="predicted"/>
<organism evidence="1 2">
    <name type="scientific">Trifolium medium</name>
    <dbReference type="NCBI Taxonomy" id="97028"/>
    <lineage>
        <taxon>Eukaryota</taxon>
        <taxon>Viridiplantae</taxon>
        <taxon>Streptophyta</taxon>
        <taxon>Embryophyta</taxon>
        <taxon>Tracheophyta</taxon>
        <taxon>Spermatophyta</taxon>
        <taxon>Magnoliopsida</taxon>
        <taxon>eudicotyledons</taxon>
        <taxon>Gunneridae</taxon>
        <taxon>Pentapetalae</taxon>
        <taxon>rosids</taxon>
        <taxon>fabids</taxon>
        <taxon>Fabales</taxon>
        <taxon>Fabaceae</taxon>
        <taxon>Papilionoideae</taxon>
        <taxon>50 kb inversion clade</taxon>
        <taxon>NPAAA clade</taxon>
        <taxon>Hologalegina</taxon>
        <taxon>IRL clade</taxon>
        <taxon>Trifolieae</taxon>
        <taxon>Trifolium</taxon>
    </lineage>
</organism>
<evidence type="ECO:0000313" key="1">
    <source>
        <dbReference type="EMBL" id="MCI46270.1"/>
    </source>
</evidence>
<evidence type="ECO:0000313" key="2">
    <source>
        <dbReference type="Proteomes" id="UP000265520"/>
    </source>
</evidence>
<name>A0A392SE97_9FABA</name>
<keyword evidence="2" id="KW-1185">Reference proteome</keyword>
<dbReference type="EMBL" id="LXQA010355052">
    <property type="protein sequence ID" value="MCI46270.1"/>
    <property type="molecule type" value="Genomic_DNA"/>
</dbReference>
<protein>
    <submittedName>
        <fullName evidence="1">Uncharacterized protein</fullName>
    </submittedName>
</protein>
<dbReference type="AlphaFoldDB" id="A0A392SE97"/>